<dbReference type="Pfam" id="PF00293">
    <property type="entry name" value="NUDIX"/>
    <property type="match status" value="1"/>
</dbReference>
<reference evidence="7" key="2">
    <citation type="journal article" date="2018" name="Nat. Commun.">
        <title>Tailed giant Tupanvirus possesses the most complete translational apparatus of the known virosphere.</title>
        <authorList>
            <person name="Abrahao J."/>
            <person name="Silva L."/>
            <person name="Silva L.S."/>
            <person name="Khalil J.Y.B."/>
            <person name="Rodrigues R."/>
            <person name="Arantes T."/>
            <person name="Assis F."/>
            <person name="Boratto P."/>
            <person name="Andrade M."/>
            <person name="Kroon E.G."/>
            <person name="Ribeiro B."/>
            <person name="Bergier I."/>
            <person name="Seligmann H."/>
            <person name="Ghigo E."/>
            <person name="Colson P."/>
            <person name="Levasseur A."/>
            <person name="Kroemer G."/>
            <person name="Raoult D."/>
            <person name="La Scola B."/>
        </authorList>
    </citation>
    <scope>NUCLEOTIDE SEQUENCE [LARGE SCALE GENOMIC DNA]</scope>
    <source>
        <strain evidence="7">Soda lake</strain>
    </source>
</reference>
<reference evidence="7" key="1">
    <citation type="submission" date="2017-01" db="EMBL/GenBank/DDBJ databases">
        <authorList>
            <person name="Assis F.L."/>
            <person name="Abrahao J.S."/>
            <person name="Silva L."/>
            <person name="Khalil J.B."/>
            <person name="Rodrigues R."/>
            <person name="Silva L.S."/>
            <person name="Arantes T."/>
            <person name="Boratto P."/>
            <person name="Andrade M."/>
            <person name="Kroon E.G."/>
            <person name="Ribeiro B."/>
            <person name="Bergier I."/>
            <person name="Seligmann H."/>
            <person name="Ghigo E."/>
            <person name="Colson P."/>
            <person name="Levasseur A."/>
            <person name="Raoult D."/>
            <person name="Scola B.L."/>
        </authorList>
    </citation>
    <scope>NUCLEOTIDE SEQUENCE</scope>
    <source>
        <strain evidence="7">Soda lake</strain>
    </source>
</reference>
<keyword evidence="3 7" id="KW-0378">Hydrolase</keyword>
<dbReference type="InterPro" id="IPR015797">
    <property type="entry name" value="NUDIX_hydrolase-like_dom_sf"/>
</dbReference>
<dbReference type="Gene3D" id="3.90.79.10">
    <property type="entry name" value="Nucleoside Triphosphate Pyrophosphohydrolase"/>
    <property type="match status" value="1"/>
</dbReference>
<dbReference type="SUPFAM" id="SSF55811">
    <property type="entry name" value="Nudix"/>
    <property type="match status" value="1"/>
</dbReference>
<dbReference type="GeneID" id="80518822"/>
<dbReference type="EMBL" id="KY523104">
    <property type="protein sequence ID" value="QKU35394.1"/>
    <property type="molecule type" value="Genomic_DNA"/>
</dbReference>
<evidence type="ECO:0000256" key="3">
    <source>
        <dbReference type="ARBA" id="ARBA00022801"/>
    </source>
</evidence>
<comment type="cofactor">
    <cofactor evidence="1">
        <name>Mn(2+)</name>
        <dbReference type="ChEBI" id="CHEBI:29035"/>
    </cofactor>
</comment>
<keyword evidence="4" id="KW-0460">Magnesium</keyword>
<name>A0A6N1NLF4_9VIRU</name>
<proteinExistence type="predicted"/>
<evidence type="ECO:0000313" key="7">
    <source>
        <dbReference type="EMBL" id="QKU35394.1"/>
    </source>
</evidence>
<sequence>MSLPVPHCAGIIVFKGEETVLVSTDRGNLSFPKGKRNKGETDLQTAWRETNEETGLTQEHIKLLEGVYFDEYTRKGNLSVRYFVGVLIKEHKNFTFDPTELACVAWYCVEDACKLEKLKEERREILKKAYEIYKQI</sequence>
<evidence type="ECO:0000259" key="6">
    <source>
        <dbReference type="PROSITE" id="PS51462"/>
    </source>
</evidence>
<dbReference type="InterPro" id="IPR020084">
    <property type="entry name" value="NUDIX_hydrolase_CS"/>
</dbReference>
<evidence type="ECO:0000256" key="5">
    <source>
        <dbReference type="ARBA" id="ARBA00023211"/>
    </source>
</evidence>
<dbReference type="GO" id="GO:0004081">
    <property type="term" value="F:bis(5'-nucleosyl)-tetraphosphatase (asymmetrical) activity"/>
    <property type="evidence" value="ECO:0007669"/>
    <property type="project" value="TreeGrafter"/>
</dbReference>
<organism evidence="7">
    <name type="scientific">Tupanvirus soda lake</name>
    <dbReference type="NCBI Taxonomy" id="2126985"/>
    <lineage>
        <taxon>Viruses</taxon>
        <taxon>Varidnaviria</taxon>
        <taxon>Bamfordvirae</taxon>
        <taxon>Nucleocytoviricota</taxon>
        <taxon>Megaviricetes</taxon>
        <taxon>Imitervirales</taxon>
        <taxon>Mimiviridae</taxon>
        <taxon>Megamimivirinae</taxon>
        <taxon>Tupanvirus</taxon>
        <taxon>Tupanvirus salinum</taxon>
    </lineage>
</organism>
<dbReference type="PANTHER" id="PTHR21340">
    <property type="entry name" value="DIADENOSINE 5,5-P1,P4-TETRAPHOSPHATE PYROPHOSPHOHYDROLASE MUTT"/>
    <property type="match status" value="1"/>
</dbReference>
<dbReference type="GO" id="GO:0006167">
    <property type="term" value="P:AMP biosynthetic process"/>
    <property type="evidence" value="ECO:0007669"/>
    <property type="project" value="TreeGrafter"/>
</dbReference>
<dbReference type="RefSeq" id="YP_010782058.1">
    <property type="nucleotide sequence ID" value="NC_075039.1"/>
</dbReference>
<dbReference type="PANTHER" id="PTHR21340:SF0">
    <property type="entry name" value="BIS(5'-NUCLEOSYL)-TETRAPHOSPHATASE [ASYMMETRICAL]"/>
    <property type="match status" value="1"/>
</dbReference>
<dbReference type="KEGG" id="vg:80518822"/>
<accession>A0A6N1NLF4</accession>
<evidence type="ECO:0000256" key="4">
    <source>
        <dbReference type="ARBA" id="ARBA00022842"/>
    </source>
</evidence>
<evidence type="ECO:0000256" key="1">
    <source>
        <dbReference type="ARBA" id="ARBA00001936"/>
    </source>
</evidence>
<keyword evidence="5" id="KW-0464">Manganese</keyword>
<protein>
    <submittedName>
        <fullName evidence="7">NUDIX hydrolase</fullName>
    </submittedName>
</protein>
<dbReference type="GO" id="GO:0006754">
    <property type="term" value="P:ATP biosynthetic process"/>
    <property type="evidence" value="ECO:0007669"/>
    <property type="project" value="TreeGrafter"/>
</dbReference>
<dbReference type="InterPro" id="IPR000086">
    <property type="entry name" value="NUDIX_hydrolase_dom"/>
</dbReference>
<dbReference type="InterPro" id="IPR051325">
    <property type="entry name" value="Nudix_hydrolase_domain"/>
</dbReference>
<dbReference type="PROSITE" id="PS00893">
    <property type="entry name" value="NUDIX_BOX"/>
    <property type="match status" value="1"/>
</dbReference>
<comment type="cofactor">
    <cofactor evidence="2">
        <name>Mg(2+)</name>
        <dbReference type="ChEBI" id="CHEBI:18420"/>
    </cofactor>
</comment>
<feature type="domain" description="Nudix hydrolase" evidence="6">
    <location>
        <begin position="4"/>
        <end position="131"/>
    </location>
</feature>
<evidence type="ECO:0000256" key="2">
    <source>
        <dbReference type="ARBA" id="ARBA00001946"/>
    </source>
</evidence>
<dbReference type="PROSITE" id="PS51462">
    <property type="entry name" value="NUDIX"/>
    <property type="match status" value="1"/>
</dbReference>